<dbReference type="Proteomes" id="UP000037035">
    <property type="component" value="Unassembled WGS sequence"/>
</dbReference>
<dbReference type="AlphaFoldDB" id="A0A0L6V9A9"/>
<gene>
    <name evidence="1" type="ORF">VP01_218g2</name>
</gene>
<name>A0A0L6V9A9_9BASI</name>
<evidence type="ECO:0000313" key="1">
    <source>
        <dbReference type="EMBL" id="KNZ57304.1"/>
    </source>
</evidence>
<proteinExistence type="predicted"/>
<sequence>MSNPLLPEGKGMGSNANKSSVDMYVAKGPLPEVPAPQKTYKKQTALVSGPSHLDCLNTLLVRTEEIAANLTRLEKKFETISSPTNTTAPAQQVPHPGHKHFPTVPPNSCINSLLLGQVVICKWFDQTNPFDVISLPQIAKKINEAMTFSKVKVVQEPIKVKVVALFPNGDVRFFTKDCSLQKKLAQLPAVDMQHAPAKL</sequence>
<keyword evidence="2" id="KW-1185">Reference proteome</keyword>
<evidence type="ECO:0000313" key="2">
    <source>
        <dbReference type="Proteomes" id="UP000037035"/>
    </source>
</evidence>
<dbReference type="VEuPathDB" id="FungiDB:VP01_218g2"/>
<dbReference type="EMBL" id="LAVV01007047">
    <property type="protein sequence ID" value="KNZ57304.1"/>
    <property type="molecule type" value="Genomic_DNA"/>
</dbReference>
<accession>A0A0L6V9A9</accession>
<organism evidence="1 2">
    <name type="scientific">Puccinia sorghi</name>
    <dbReference type="NCBI Taxonomy" id="27349"/>
    <lineage>
        <taxon>Eukaryota</taxon>
        <taxon>Fungi</taxon>
        <taxon>Dikarya</taxon>
        <taxon>Basidiomycota</taxon>
        <taxon>Pucciniomycotina</taxon>
        <taxon>Pucciniomycetes</taxon>
        <taxon>Pucciniales</taxon>
        <taxon>Pucciniaceae</taxon>
        <taxon>Puccinia</taxon>
    </lineage>
</organism>
<comment type="caution">
    <text evidence="1">The sequence shown here is derived from an EMBL/GenBank/DDBJ whole genome shotgun (WGS) entry which is preliminary data.</text>
</comment>
<protein>
    <submittedName>
        <fullName evidence="1">Uncharacterized protein</fullName>
    </submittedName>
</protein>
<reference evidence="1 2" key="1">
    <citation type="submission" date="2015-08" db="EMBL/GenBank/DDBJ databases">
        <title>Next Generation Sequencing and Analysis of the Genome of Puccinia sorghi L Schw, the Causal Agent of Maize Common Rust.</title>
        <authorList>
            <person name="Rochi L."/>
            <person name="Burguener G."/>
            <person name="Darino M."/>
            <person name="Turjanski A."/>
            <person name="Kreff E."/>
            <person name="Dieguez M.J."/>
            <person name="Sacco F."/>
        </authorList>
    </citation>
    <scope>NUCLEOTIDE SEQUENCE [LARGE SCALE GENOMIC DNA]</scope>
    <source>
        <strain evidence="1 2">RO10H11247</strain>
    </source>
</reference>